<evidence type="ECO:0000313" key="2">
    <source>
        <dbReference type="Proteomes" id="UP001257277"/>
    </source>
</evidence>
<accession>A0ABU3LJP1</accession>
<comment type="caution">
    <text evidence="1">The sequence shown here is derived from an EMBL/GenBank/DDBJ whole genome shotgun (WGS) entry which is preliminary data.</text>
</comment>
<dbReference type="SUPFAM" id="SSF55166">
    <property type="entry name" value="Hedgehog/DD-peptidase"/>
    <property type="match status" value="1"/>
</dbReference>
<evidence type="ECO:0000313" key="1">
    <source>
        <dbReference type="EMBL" id="MDT7833506.1"/>
    </source>
</evidence>
<dbReference type="Gene3D" id="3.30.1380.10">
    <property type="match status" value="1"/>
</dbReference>
<reference evidence="1 2" key="1">
    <citation type="submission" date="2023-09" db="EMBL/GenBank/DDBJ databases">
        <title>Novel taxa isolated from Blanes Bay.</title>
        <authorList>
            <person name="Rey-Velasco X."/>
            <person name="Lucena T."/>
        </authorList>
    </citation>
    <scope>NUCLEOTIDE SEQUENCE [LARGE SCALE GENOMIC DNA]</scope>
    <source>
        <strain evidence="1 2">S356</strain>
    </source>
</reference>
<sequence length="225" mass="26265">MKRWFAFTLLYVASSFLLIPNISPYFGRVQIKESKSIHAHSFFTKLLNRNYVTEEMNQVITNVAVQLQKEYSGIKVMYLDANFPFFDSFPLLPHLSHNDGKKIDLAFTYEETNGALTNLKKSRSGYGVFEHPNNKGLDQTTKCKKQGFWQYDYSKFVTFGEINNHLTFSNRANTRLINLIASHPKVEKIFVEPHLKHRLKLKSSKIRFQGCRSVRHDDHIHVQIH</sequence>
<gene>
    <name evidence="1" type="ORF">RQM59_14060</name>
</gene>
<dbReference type="InterPro" id="IPR009045">
    <property type="entry name" value="Zn_M74/Hedgehog-like"/>
</dbReference>
<dbReference type="RefSeq" id="WP_349242759.1">
    <property type="nucleotide sequence ID" value="NZ_JAVTTO010000006.1"/>
</dbReference>
<proteinExistence type="predicted"/>
<keyword evidence="2" id="KW-1185">Reference proteome</keyword>
<protein>
    <submittedName>
        <fullName evidence="1">Uncharacterized protein</fullName>
    </submittedName>
</protein>
<name>A0ABU3LJP1_9FLAO</name>
<organism evidence="1 2">
    <name type="scientific">Asprobacillus argus</name>
    <dbReference type="NCBI Taxonomy" id="3076534"/>
    <lineage>
        <taxon>Bacteria</taxon>
        <taxon>Pseudomonadati</taxon>
        <taxon>Bacteroidota</taxon>
        <taxon>Flavobacteriia</taxon>
        <taxon>Flavobacteriales</taxon>
        <taxon>Flavobacteriaceae</taxon>
        <taxon>Asprobacillus</taxon>
    </lineage>
</organism>
<dbReference type="Proteomes" id="UP001257277">
    <property type="component" value="Unassembled WGS sequence"/>
</dbReference>
<dbReference type="EMBL" id="JAVTTO010000006">
    <property type="protein sequence ID" value="MDT7833506.1"/>
    <property type="molecule type" value="Genomic_DNA"/>
</dbReference>